<dbReference type="FunFam" id="3.40.1390.30:FF:000001">
    <property type="entry name" value="GTP cyclohydrolase 1 type 2"/>
    <property type="match status" value="1"/>
</dbReference>
<name>X0Y2S7_9ZZZZ</name>
<dbReference type="EMBL" id="BARS01043983">
    <property type="protein sequence ID" value="GAG31216.1"/>
    <property type="molecule type" value="Genomic_DNA"/>
</dbReference>
<comment type="caution">
    <text evidence="2">The sequence shown here is derived from an EMBL/GenBank/DDBJ whole genome shotgun (WGS) entry which is preliminary data.</text>
</comment>
<reference evidence="2" key="1">
    <citation type="journal article" date="2014" name="Front. Microbiol.">
        <title>High frequency of phylogenetically diverse reductive dehalogenase-homologous genes in deep subseafloor sedimentary metagenomes.</title>
        <authorList>
            <person name="Kawai M."/>
            <person name="Futagami T."/>
            <person name="Toyoda A."/>
            <person name="Takaki Y."/>
            <person name="Nishi S."/>
            <person name="Hori S."/>
            <person name="Arai W."/>
            <person name="Tsubouchi T."/>
            <person name="Morono Y."/>
            <person name="Uchiyama I."/>
            <person name="Ito T."/>
            <person name="Fujiyama A."/>
            <person name="Inagaki F."/>
            <person name="Takami H."/>
        </authorList>
    </citation>
    <scope>NUCLEOTIDE SEQUENCE</scope>
    <source>
        <strain evidence="2">Expedition CK06-06</strain>
    </source>
</reference>
<dbReference type="Pfam" id="PF01784">
    <property type="entry name" value="DUF34_NIF3"/>
    <property type="match status" value="1"/>
</dbReference>
<sequence length="249" mass="26992">LILAYHPPIFKPIRSLRVPSTDTDAVVFKCIRHGIAIYSTHTALDAADGGTNDVIASLCGIKETEPLEYVDEPRASARAELKVVVFVPAEHLEKVADAMFAAGAGHIGDYSRCSYRLVGKGTFFGGETTDPTIGKRGQMEQVDEIRLESVVPTKALPAVVGAIYRVHPYDEPAFDIYPLRAKPTRGIGRCGKLPRPSTLSPLARKLKRQITSRRLSRRAGTRTSAGAEHTGAVQIIGPPDRTVTRAIIV</sequence>
<proteinExistence type="inferred from homology"/>
<dbReference type="AlphaFoldDB" id="X0Y2S7"/>
<dbReference type="PANTHER" id="PTHR41774">
    <property type="match status" value="1"/>
</dbReference>
<dbReference type="Gene3D" id="3.30.70.120">
    <property type="match status" value="1"/>
</dbReference>
<accession>X0Y2S7</accession>
<evidence type="ECO:0008006" key="3">
    <source>
        <dbReference type="Google" id="ProtNLM"/>
    </source>
</evidence>
<feature type="non-terminal residue" evidence="2">
    <location>
        <position position="1"/>
    </location>
</feature>
<dbReference type="Gene3D" id="3.40.1390.30">
    <property type="entry name" value="NIF3 (NGG1p interacting factor 3)-like"/>
    <property type="match status" value="1"/>
</dbReference>
<dbReference type="SUPFAM" id="SSF102705">
    <property type="entry name" value="NIF3 (NGG1p interacting factor 3)-like"/>
    <property type="match status" value="1"/>
</dbReference>
<dbReference type="PANTHER" id="PTHR41774:SF1">
    <property type="entry name" value="NGG1P INTERACTING FACTOR NIF3"/>
    <property type="match status" value="1"/>
</dbReference>
<protein>
    <recommendedName>
        <fullName evidence="3">Nif3-like dinuclear metal center hexameric protein</fullName>
    </recommendedName>
</protein>
<organism evidence="2">
    <name type="scientific">marine sediment metagenome</name>
    <dbReference type="NCBI Taxonomy" id="412755"/>
    <lineage>
        <taxon>unclassified sequences</taxon>
        <taxon>metagenomes</taxon>
        <taxon>ecological metagenomes</taxon>
    </lineage>
</organism>
<dbReference type="InterPro" id="IPR036069">
    <property type="entry name" value="DUF34/NIF3_sf"/>
</dbReference>
<evidence type="ECO:0000313" key="2">
    <source>
        <dbReference type="EMBL" id="GAG31216.1"/>
    </source>
</evidence>
<evidence type="ECO:0000256" key="1">
    <source>
        <dbReference type="ARBA" id="ARBA00006964"/>
    </source>
</evidence>
<dbReference type="InterPro" id="IPR015867">
    <property type="entry name" value="N-reg_PII/ATP_PRibTrfase_C"/>
</dbReference>
<comment type="similarity">
    <text evidence="1">Belongs to the GTP cyclohydrolase I type 2/NIF3 family.</text>
</comment>
<feature type="non-terminal residue" evidence="2">
    <location>
        <position position="249"/>
    </location>
</feature>
<dbReference type="InterPro" id="IPR002678">
    <property type="entry name" value="DUF34/NIF3"/>
</dbReference>
<gene>
    <name evidence="2" type="ORF">S01H1_66511</name>
</gene>